<feature type="transmembrane region" description="Helical" evidence="3">
    <location>
        <begin position="979"/>
        <end position="995"/>
    </location>
</feature>
<keyword evidence="3" id="KW-0472">Membrane</keyword>
<feature type="transmembrane region" description="Helical" evidence="3">
    <location>
        <begin position="1361"/>
        <end position="1385"/>
    </location>
</feature>
<keyword evidence="5" id="KW-1185">Reference proteome</keyword>
<dbReference type="Proteomes" id="UP001642484">
    <property type="component" value="Unassembled WGS sequence"/>
</dbReference>
<dbReference type="Pfam" id="PF00560">
    <property type="entry name" value="LRR_1"/>
    <property type="match status" value="5"/>
</dbReference>
<dbReference type="SUPFAM" id="SSF52047">
    <property type="entry name" value="RNI-like"/>
    <property type="match status" value="2"/>
</dbReference>
<keyword evidence="3" id="KW-1133">Transmembrane helix</keyword>
<dbReference type="Pfam" id="PF13855">
    <property type="entry name" value="LRR_8"/>
    <property type="match status" value="5"/>
</dbReference>
<keyword evidence="3" id="KW-0812">Transmembrane</keyword>
<feature type="transmembrane region" description="Helical" evidence="3">
    <location>
        <begin position="1202"/>
        <end position="1222"/>
    </location>
</feature>
<keyword evidence="2" id="KW-0677">Repeat</keyword>
<dbReference type="SMART" id="SM00369">
    <property type="entry name" value="LRR_TYP"/>
    <property type="match status" value="15"/>
</dbReference>
<dbReference type="InterPro" id="IPR001611">
    <property type="entry name" value="Leu-rich_rpt"/>
</dbReference>
<evidence type="ECO:0000256" key="3">
    <source>
        <dbReference type="SAM" id="Phobius"/>
    </source>
</evidence>
<dbReference type="InterPro" id="IPR003591">
    <property type="entry name" value="Leu-rich_rpt_typical-subtyp"/>
</dbReference>
<feature type="transmembrane region" description="Helical" evidence="3">
    <location>
        <begin position="1032"/>
        <end position="1049"/>
    </location>
</feature>
<dbReference type="SUPFAM" id="SSF52058">
    <property type="entry name" value="L domain-like"/>
    <property type="match status" value="1"/>
</dbReference>
<accession>A0ABP0Q8B7</accession>
<feature type="transmembrane region" description="Helical" evidence="3">
    <location>
        <begin position="1168"/>
        <end position="1190"/>
    </location>
</feature>
<reference evidence="4 5" key="1">
    <citation type="submission" date="2024-02" db="EMBL/GenBank/DDBJ databases">
        <authorList>
            <person name="Chen Y."/>
            <person name="Shah S."/>
            <person name="Dougan E. K."/>
            <person name="Thang M."/>
            <person name="Chan C."/>
        </authorList>
    </citation>
    <scope>NUCLEOTIDE SEQUENCE [LARGE SCALE GENOMIC DNA]</scope>
</reference>
<gene>
    <name evidence="4" type="ORF">CCMP2556_LOCUS41097</name>
</gene>
<evidence type="ECO:0000313" key="4">
    <source>
        <dbReference type="EMBL" id="CAK9084495.1"/>
    </source>
</evidence>
<feature type="transmembrane region" description="Helical" evidence="3">
    <location>
        <begin position="1069"/>
        <end position="1085"/>
    </location>
</feature>
<organism evidence="4 5">
    <name type="scientific">Durusdinium trenchii</name>
    <dbReference type="NCBI Taxonomy" id="1381693"/>
    <lineage>
        <taxon>Eukaryota</taxon>
        <taxon>Sar</taxon>
        <taxon>Alveolata</taxon>
        <taxon>Dinophyceae</taxon>
        <taxon>Suessiales</taxon>
        <taxon>Symbiodiniaceae</taxon>
        <taxon>Durusdinium</taxon>
    </lineage>
</organism>
<sequence length="1477" mass="166932">MRISVATRYPDRSTLIYVKFRSHWTPTRELEAMNLFRCSMLAQLILGRTAPAVYHVLVELGISPAEAEDMATNPCAGHGLECDHLGRLAFMDLQNRRLQGKLAKELGELRFLQILQLSENQLVGEIPQELQHLDSLVWLDLSRNQLQGEIPEDLYKLGALEGLCLHDNQLTGPIPHTFGRLQVLETLFLSKNQLTGSIPKDLHQLKALRQLHLNNNRLEGPIPKELGELGDLELLSLSGNHLSGQIPKELGQLERLNKLLLSENQLDHEIPAELGRLKAVRNLDLGWNQLSGPIPPEVGELRELRFLVLPVNHLRGKIPKELGQLEHLEELLLSENQLSEVIPPELAQLQKLISLYLRNNQLSGSIPKELGQLSKLQVLDLGRNLLDGPIPKELGELKALIWFDLSDNQLGDQIPKELGQLHLLRQLWLFGNALTGEIPQELGELEALEDCDLSGNLLSQNLPKELGRLKALRELALRDNQFTGAVPKELRELKALEVLDLSMNRLSHRIPKELGQLHALRRLHLSANLLDGHVPEELCQLQDLQRLDLSKNQLTGSIPQDLHQLKALRQLLLDNNRLKGPIPKELGDLGDLELLSLSSNHLSGQIPKELGQLERLKELFLSENQLDHEIPAELGRLKLLKWLYLSKNQLDGQIPKELGQLKSLRVLHLDQNCLQGKVPKELQHLKKLKRLALWQNQFTGQGQDMSFLWTLDLQVVDLSHNLFCGNLPELADVRTSASIKKLKHLDLSHNRFEGGISKLTEIFCRLNPPGGSLQELRLNHNKLTGAVPACLMHFRHLSFLALNNNRLHGPLPEVVAPQLVVLALHKNELTGVLPKSLHLLKKLGVLTLHENSMSGSINDLNLTVPCMDNARFQRGGMGCEQVKALRLVAPRYVPMNFDEFLSNCPTLSGCSDQGVANLTLHRNRFSCAVPERVSRVNLTGLVIIGNMLGFGSELNSTWILPEEKQSFLYYSDEVWKTNLYLLSAFLMLLFFAVLCRPQRRRRLQQTSRNLDFVGTARVASSNFALLKAAESTLLLVSPLLLIFWFRGSYYECSPPLWQLTVANFQADPLAEFGIIACWCALLLLFRSTVQSMPTHPLHPSIATAHRAPCAPRSASTPRSSGRLWSVSAWLLWVGMVCAFSLPSILFAFAQCLPAQNTTGLHEETLKLIHRTAPVLTVLIDMVLAVRLCTVYSRLSSLHADRLLMTFRLFSAWLLPLLVTIFLDDNCLSGWKWTWTVCKAASPEHKKFDWKIYDEEILNTERDICQLSQTWWCDGRCSRAIVGNLTPFLLQKLLTRSTIQPLLLLLMWRCSRLEERDLRSGLRGRHLRFFKFGPKTTSMLRPVEQMPLLTTQLEVLVFWSPLIPLLSLGIMSAVTANLLLFDLAVWRFGVKMPMDEMNQKATLSRSYLNWTLLSGSGFQLWHAFGSGMCGRYFLLAFHLAVLNPWATRFLPLQWARQHFWAEAEKAVVMESIELASQG</sequence>
<dbReference type="Gene3D" id="3.80.10.10">
    <property type="entry name" value="Ribonuclease Inhibitor"/>
    <property type="match status" value="8"/>
</dbReference>
<dbReference type="EMBL" id="CAXAMN010024195">
    <property type="protein sequence ID" value="CAK9084495.1"/>
    <property type="molecule type" value="Genomic_DNA"/>
</dbReference>
<evidence type="ECO:0000313" key="5">
    <source>
        <dbReference type="Proteomes" id="UP001642484"/>
    </source>
</evidence>
<dbReference type="SMART" id="SM00365">
    <property type="entry name" value="LRR_SD22"/>
    <property type="match status" value="8"/>
</dbReference>
<name>A0ABP0Q8B7_9DINO</name>
<proteinExistence type="predicted"/>
<keyword evidence="1" id="KW-0433">Leucine-rich repeat</keyword>
<dbReference type="InterPro" id="IPR032675">
    <property type="entry name" value="LRR_dom_sf"/>
</dbReference>
<dbReference type="PANTHER" id="PTHR48057">
    <property type="entry name" value="LEUCINE-RICH REPEAT SERINE/THREONINE-PROTEIN KINASE 1"/>
    <property type="match status" value="1"/>
</dbReference>
<evidence type="ECO:0000256" key="1">
    <source>
        <dbReference type="ARBA" id="ARBA00022614"/>
    </source>
</evidence>
<feature type="transmembrane region" description="Helical" evidence="3">
    <location>
        <begin position="1128"/>
        <end position="1148"/>
    </location>
</feature>
<dbReference type="InterPro" id="IPR052595">
    <property type="entry name" value="LRRC69/RLP"/>
</dbReference>
<dbReference type="PANTHER" id="PTHR48057:SF7">
    <property type="entry name" value="LEUCINE-RICH REPEAT SERINE_THREONINE-PROTEIN KINASE 1"/>
    <property type="match status" value="1"/>
</dbReference>
<evidence type="ECO:0000256" key="2">
    <source>
        <dbReference type="ARBA" id="ARBA00022737"/>
    </source>
</evidence>
<comment type="caution">
    <text evidence="4">The sequence shown here is derived from an EMBL/GenBank/DDBJ whole genome shotgun (WGS) entry which is preliminary data.</text>
</comment>
<protein>
    <submittedName>
        <fullName evidence="4">Uncharacterized protein</fullName>
    </submittedName>
</protein>